<dbReference type="AlphaFoldDB" id="A0ABC8TNI2"/>
<reference evidence="2 3" key="1">
    <citation type="submission" date="2024-02" db="EMBL/GenBank/DDBJ databases">
        <authorList>
            <person name="Vignale AGUSTIN F."/>
            <person name="Sosa J E."/>
            <person name="Modenutti C."/>
        </authorList>
    </citation>
    <scope>NUCLEOTIDE SEQUENCE [LARGE SCALE GENOMIC DNA]</scope>
</reference>
<sequence>SYSLPPAQTQSLPLKPSHFLCHGSWLNTTQKPYIATHTPLIPLPWLSGSTQRRSTQRHTVEAHQAQP</sequence>
<evidence type="ECO:0000313" key="2">
    <source>
        <dbReference type="EMBL" id="CAK9171034.1"/>
    </source>
</evidence>
<comment type="caution">
    <text evidence="2">The sequence shown here is derived from an EMBL/GenBank/DDBJ whole genome shotgun (WGS) entry which is preliminary data.</text>
</comment>
<proteinExistence type="predicted"/>
<evidence type="ECO:0000313" key="3">
    <source>
        <dbReference type="Proteomes" id="UP001642360"/>
    </source>
</evidence>
<organism evidence="2 3">
    <name type="scientific">Ilex paraguariensis</name>
    <name type="common">yerba mate</name>
    <dbReference type="NCBI Taxonomy" id="185542"/>
    <lineage>
        <taxon>Eukaryota</taxon>
        <taxon>Viridiplantae</taxon>
        <taxon>Streptophyta</taxon>
        <taxon>Embryophyta</taxon>
        <taxon>Tracheophyta</taxon>
        <taxon>Spermatophyta</taxon>
        <taxon>Magnoliopsida</taxon>
        <taxon>eudicotyledons</taxon>
        <taxon>Gunneridae</taxon>
        <taxon>Pentapetalae</taxon>
        <taxon>asterids</taxon>
        <taxon>campanulids</taxon>
        <taxon>Aquifoliales</taxon>
        <taxon>Aquifoliaceae</taxon>
        <taxon>Ilex</taxon>
    </lineage>
</organism>
<dbReference type="EMBL" id="CAUOFW020005636">
    <property type="protein sequence ID" value="CAK9171034.1"/>
    <property type="molecule type" value="Genomic_DNA"/>
</dbReference>
<feature type="non-terminal residue" evidence="2">
    <location>
        <position position="67"/>
    </location>
</feature>
<accession>A0ABC8TNI2</accession>
<feature type="non-terminal residue" evidence="2">
    <location>
        <position position="1"/>
    </location>
</feature>
<feature type="region of interest" description="Disordered" evidence="1">
    <location>
        <begin position="46"/>
        <end position="67"/>
    </location>
</feature>
<name>A0ABC8TNI2_9AQUA</name>
<keyword evidence="3" id="KW-1185">Reference proteome</keyword>
<dbReference type="Proteomes" id="UP001642360">
    <property type="component" value="Unassembled WGS sequence"/>
</dbReference>
<gene>
    <name evidence="2" type="ORF">ILEXP_LOCUS40562</name>
</gene>
<evidence type="ECO:0000256" key="1">
    <source>
        <dbReference type="SAM" id="MobiDB-lite"/>
    </source>
</evidence>
<protein>
    <submittedName>
        <fullName evidence="2">Uncharacterized protein</fullName>
    </submittedName>
</protein>